<organism evidence="1 2">
    <name type="scientific">Scophthalmus maximus</name>
    <name type="common">Turbot</name>
    <name type="synonym">Psetta maxima</name>
    <dbReference type="NCBI Taxonomy" id="52904"/>
    <lineage>
        <taxon>Eukaryota</taxon>
        <taxon>Metazoa</taxon>
        <taxon>Chordata</taxon>
        <taxon>Craniata</taxon>
        <taxon>Vertebrata</taxon>
        <taxon>Euteleostomi</taxon>
        <taxon>Actinopterygii</taxon>
        <taxon>Neopterygii</taxon>
        <taxon>Teleostei</taxon>
        <taxon>Neoteleostei</taxon>
        <taxon>Acanthomorphata</taxon>
        <taxon>Carangaria</taxon>
        <taxon>Pleuronectiformes</taxon>
        <taxon>Pleuronectoidei</taxon>
        <taxon>Scophthalmidae</taxon>
        <taxon>Scophthalmus</taxon>
    </lineage>
</organism>
<dbReference type="EMBL" id="VEVO01000006">
    <property type="protein sequence ID" value="KAF0040939.1"/>
    <property type="molecule type" value="Genomic_DNA"/>
</dbReference>
<accession>A0A6A4T7V8</accession>
<comment type="caution">
    <text evidence="1">The sequence shown here is derived from an EMBL/GenBank/DDBJ whole genome shotgun (WGS) entry which is preliminary data.</text>
</comment>
<dbReference type="Proteomes" id="UP000438429">
    <property type="component" value="Unassembled WGS sequence"/>
</dbReference>
<evidence type="ECO:0000313" key="1">
    <source>
        <dbReference type="EMBL" id="KAF0040939.1"/>
    </source>
</evidence>
<reference evidence="1 2" key="1">
    <citation type="submission" date="2019-06" db="EMBL/GenBank/DDBJ databases">
        <title>Draft genomes of female and male turbot (Scophthalmus maximus).</title>
        <authorList>
            <person name="Xu H."/>
            <person name="Xu X.-W."/>
            <person name="Shao C."/>
            <person name="Chen S."/>
        </authorList>
    </citation>
    <scope>NUCLEOTIDE SEQUENCE [LARGE SCALE GENOMIC DNA]</scope>
    <source>
        <strain evidence="1">Ysfricsl-2016a</strain>
        <tissue evidence="1">Blood</tissue>
    </source>
</reference>
<proteinExistence type="predicted"/>
<gene>
    <name evidence="1" type="ORF">F2P81_006837</name>
</gene>
<name>A0A6A4T7V8_SCOMX</name>
<sequence length="150" mass="16841">MRHTPTESSFDINCLRCGGNVEEEERRQNIATVDVVGKVQTRVFPTVTSPNVCGEEDLHTLHNSHQDLTSVTGAELLGDPPPRRRRRRRRRIIAVVSFRSLADLNLVEWKNVCEAQFSSRSSSAVRERITESRVSDVAVERLTSASAHCS</sequence>
<evidence type="ECO:0000313" key="2">
    <source>
        <dbReference type="Proteomes" id="UP000438429"/>
    </source>
</evidence>
<dbReference type="AlphaFoldDB" id="A0A6A4T7V8"/>
<protein>
    <submittedName>
        <fullName evidence="1">Uncharacterized protein</fullName>
    </submittedName>
</protein>